<feature type="domain" description="ABC transmembrane type-1" evidence="8">
    <location>
        <begin position="98"/>
        <end position="303"/>
    </location>
</feature>
<sequence>MKKILQLIAKRIAFGAATLFIVSLILFVGVELLPGDAAQSILGRDATPENVAALRQELGLNVSPAERYINWLGGVLRGDLGQSVVTHRKISDLISTRIWNTLFLGGFAAVFAVPFALGFGILSATHRHSLFDRAINITASISISLPEYFLCYLLILVFSAKTGLFPGISNIRPDLNFGERLYRTALPAFALTLGVFGYMMRMTRAAIVNLLAQPYIQMARLKGATPGSVIVRHALPNAFAPIINVVALSLAYLVVGVVVVEVIFVYPGVGQLLVDSVARRDVPVVQACSMFFALTYVSLNLIADVLTILTNPRLLHPR</sequence>
<dbReference type="GO" id="GO:0005886">
    <property type="term" value="C:plasma membrane"/>
    <property type="evidence" value="ECO:0007669"/>
    <property type="project" value="UniProtKB-SubCell"/>
</dbReference>
<evidence type="ECO:0000256" key="5">
    <source>
        <dbReference type="ARBA" id="ARBA00022989"/>
    </source>
</evidence>
<feature type="transmembrane region" description="Helical" evidence="7">
    <location>
        <begin position="180"/>
        <end position="200"/>
    </location>
</feature>
<dbReference type="GO" id="GO:0071916">
    <property type="term" value="F:dipeptide transmembrane transporter activity"/>
    <property type="evidence" value="ECO:0007669"/>
    <property type="project" value="TreeGrafter"/>
</dbReference>
<keyword evidence="3" id="KW-1003">Cell membrane</keyword>
<dbReference type="RefSeq" id="WP_097571941.1">
    <property type="nucleotide sequence ID" value="NZ_NWQG01000013.1"/>
</dbReference>
<feature type="transmembrane region" description="Helical" evidence="7">
    <location>
        <begin position="134"/>
        <end position="160"/>
    </location>
</feature>
<dbReference type="AlphaFoldDB" id="A0A2A6FM93"/>
<organism evidence="9 10">
    <name type="scientific">Mesorhizobium sanjuanii</name>
    <dbReference type="NCBI Taxonomy" id="2037900"/>
    <lineage>
        <taxon>Bacteria</taxon>
        <taxon>Pseudomonadati</taxon>
        <taxon>Pseudomonadota</taxon>
        <taxon>Alphaproteobacteria</taxon>
        <taxon>Hyphomicrobiales</taxon>
        <taxon>Phyllobacteriaceae</taxon>
        <taxon>Mesorhizobium</taxon>
    </lineage>
</organism>
<dbReference type="Pfam" id="PF00528">
    <property type="entry name" value="BPD_transp_1"/>
    <property type="match status" value="1"/>
</dbReference>
<keyword evidence="10" id="KW-1185">Reference proteome</keyword>
<gene>
    <name evidence="9" type="ORF">CN311_03090</name>
</gene>
<dbReference type="InterPro" id="IPR045621">
    <property type="entry name" value="BPD_transp_1_N"/>
</dbReference>
<evidence type="ECO:0000313" key="9">
    <source>
        <dbReference type="EMBL" id="PDQ22578.1"/>
    </source>
</evidence>
<dbReference type="SUPFAM" id="SSF161098">
    <property type="entry name" value="MetI-like"/>
    <property type="match status" value="1"/>
</dbReference>
<dbReference type="CDD" id="cd06261">
    <property type="entry name" value="TM_PBP2"/>
    <property type="match status" value="1"/>
</dbReference>
<proteinExistence type="inferred from homology"/>
<evidence type="ECO:0000256" key="7">
    <source>
        <dbReference type="RuleBase" id="RU363032"/>
    </source>
</evidence>
<comment type="similarity">
    <text evidence="7">Belongs to the binding-protein-dependent transport system permease family.</text>
</comment>
<evidence type="ECO:0000256" key="4">
    <source>
        <dbReference type="ARBA" id="ARBA00022692"/>
    </source>
</evidence>
<dbReference type="EMBL" id="NWQG01000013">
    <property type="protein sequence ID" value="PDQ22578.1"/>
    <property type="molecule type" value="Genomic_DNA"/>
</dbReference>
<reference evidence="9 10" key="1">
    <citation type="submission" date="2017-09" db="EMBL/GenBank/DDBJ databases">
        <title>Mesorhizobum sanjuanii sp. nov. isolated from nodules of Lotus tenuis in saline-alkaline lowlands of Flooding Pampa.</title>
        <authorList>
            <person name="Sannazzaro A.I."/>
            <person name="Torres Tejerizo G.A."/>
            <person name="Fontana F."/>
            <person name="Cumpa Velazquez L.M."/>
            <person name="Hansen L."/>
            <person name="Pistorio M."/>
            <person name="Estrella M.J."/>
        </authorList>
    </citation>
    <scope>NUCLEOTIDE SEQUENCE [LARGE SCALE GENOMIC DNA]</scope>
    <source>
        <strain evidence="9 10">BSA136</strain>
    </source>
</reference>
<dbReference type="Pfam" id="PF19300">
    <property type="entry name" value="BPD_transp_1_N"/>
    <property type="match status" value="1"/>
</dbReference>
<evidence type="ECO:0000256" key="3">
    <source>
        <dbReference type="ARBA" id="ARBA00022475"/>
    </source>
</evidence>
<keyword evidence="4 7" id="KW-0812">Transmembrane</keyword>
<keyword evidence="2 7" id="KW-0813">Transport</keyword>
<feature type="transmembrane region" description="Helical" evidence="7">
    <location>
        <begin position="242"/>
        <end position="264"/>
    </location>
</feature>
<dbReference type="Proteomes" id="UP000219182">
    <property type="component" value="Unassembled WGS sequence"/>
</dbReference>
<comment type="subcellular location">
    <subcellularLocation>
        <location evidence="1 7">Cell membrane</location>
        <topology evidence="1 7">Multi-pass membrane protein</topology>
    </subcellularLocation>
</comment>
<dbReference type="InterPro" id="IPR000515">
    <property type="entry name" value="MetI-like"/>
</dbReference>
<dbReference type="PROSITE" id="PS50928">
    <property type="entry name" value="ABC_TM1"/>
    <property type="match status" value="1"/>
</dbReference>
<keyword evidence="6 7" id="KW-0472">Membrane</keyword>
<feature type="transmembrane region" description="Helical" evidence="7">
    <location>
        <begin position="284"/>
        <end position="309"/>
    </location>
</feature>
<accession>A0A2A6FM93</accession>
<evidence type="ECO:0000256" key="1">
    <source>
        <dbReference type="ARBA" id="ARBA00004651"/>
    </source>
</evidence>
<keyword evidence="5 7" id="KW-1133">Transmembrane helix</keyword>
<evidence type="ECO:0000256" key="6">
    <source>
        <dbReference type="ARBA" id="ARBA00023136"/>
    </source>
</evidence>
<evidence type="ECO:0000256" key="2">
    <source>
        <dbReference type="ARBA" id="ARBA00022448"/>
    </source>
</evidence>
<protein>
    <submittedName>
        <fullName evidence="9">ABC transporter permease</fullName>
    </submittedName>
</protein>
<evidence type="ECO:0000259" key="8">
    <source>
        <dbReference type="PROSITE" id="PS50928"/>
    </source>
</evidence>
<name>A0A2A6FM93_9HYPH</name>
<feature type="transmembrane region" description="Helical" evidence="7">
    <location>
        <begin position="98"/>
        <end position="122"/>
    </location>
</feature>
<dbReference type="PANTHER" id="PTHR43163:SF6">
    <property type="entry name" value="DIPEPTIDE TRANSPORT SYSTEM PERMEASE PROTEIN DPPB-RELATED"/>
    <property type="match status" value="1"/>
</dbReference>
<dbReference type="PANTHER" id="PTHR43163">
    <property type="entry name" value="DIPEPTIDE TRANSPORT SYSTEM PERMEASE PROTEIN DPPB-RELATED"/>
    <property type="match status" value="1"/>
</dbReference>
<comment type="caution">
    <text evidence="9">The sequence shown here is derived from an EMBL/GenBank/DDBJ whole genome shotgun (WGS) entry which is preliminary data.</text>
</comment>
<evidence type="ECO:0000313" key="10">
    <source>
        <dbReference type="Proteomes" id="UP000219182"/>
    </source>
</evidence>
<dbReference type="Gene3D" id="1.10.3720.10">
    <property type="entry name" value="MetI-like"/>
    <property type="match status" value="1"/>
</dbReference>
<feature type="transmembrane region" description="Helical" evidence="7">
    <location>
        <begin position="12"/>
        <end position="30"/>
    </location>
</feature>
<dbReference type="InterPro" id="IPR035906">
    <property type="entry name" value="MetI-like_sf"/>
</dbReference>